<comment type="subcellular location">
    <subcellularLocation>
        <location evidence="1">Nucleus</location>
    </subcellularLocation>
</comment>
<dbReference type="InterPro" id="IPR027417">
    <property type="entry name" value="P-loop_NTPase"/>
</dbReference>
<organism evidence="9 10">
    <name type="scientific">Globisporangium ultimum (strain ATCC 200006 / CBS 805.95 / DAOM BR144)</name>
    <name type="common">Pythium ultimum</name>
    <dbReference type="NCBI Taxonomy" id="431595"/>
    <lineage>
        <taxon>Eukaryota</taxon>
        <taxon>Sar</taxon>
        <taxon>Stramenopiles</taxon>
        <taxon>Oomycota</taxon>
        <taxon>Peronosporomycetes</taxon>
        <taxon>Pythiales</taxon>
        <taxon>Pythiaceae</taxon>
        <taxon>Globisporangium</taxon>
    </lineage>
</organism>
<dbReference type="GO" id="GO:0005525">
    <property type="term" value="F:GTP binding"/>
    <property type="evidence" value="ECO:0007669"/>
    <property type="project" value="UniProtKB-KW"/>
</dbReference>
<proteinExistence type="predicted"/>
<evidence type="ECO:0008006" key="11">
    <source>
        <dbReference type="Google" id="ProtNLM"/>
    </source>
</evidence>
<feature type="domain" description="Guanine nucleotide-binding protein-like 3 N-terminal" evidence="8">
    <location>
        <begin position="13"/>
        <end position="85"/>
    </location>
</feature>
<dbReference type="InParanoid" id="K3WPD8"/>
<feature type="compositionally biased region" description="Basic residues" evidence="6">
    <location>
        <begin position="1"/>
        <end position="26"/>
    </location>
</feature>
<dbReference type="STRING" id="431595.K3WPD8"/>
<evidence type="ECO:0000256" key="2">
    <source>
        <dbReference type="ARBA" id="ARBA00022741"/>
    </source>
</evidence>
<feature type="region of interest" description="Disordered" evidence="6">
    <location>
        <begin position="1"/>
        <end position="52"/>
    </location>
</feature>
<reference evidence="9" key="3">
    <citation type="submission" date="2015-02" db="UniProtKB">
        <authorList>
            <consortium name="EnsemblProtists"/>
        </authorList>
    </citation>
    <scope>IDENTIFICATION</scope>
    <source>
        <strain evidence="9">DAOM BR144</strain>
    </source>
</reference>
<evidence type="ECO:0000256" key="5">
    <source>
        <dbReference type="SAM" id="Coils"/>
    </source>
</evidence>
<dbReference type="InterPro" id="IPR006073">
    <property type="entry name" value="GTP-bd"/>
</dbReference>
<dbReference type="InterPro" id="IPR050755">
    <property type="entry name" value="TRAFAC_YlqF/YawG_RiboMat"/>
</dbReference>
<dbReference type="Pfam" id="PF01926">
    <property type="entry name" value="MMR_HSR1"/>
    <property type="match status" value="1"/>
</dbReference>
<evidence type="ECO:0000259" key="7">
    <source>
        <dbReference type="Pfam" id="PF01926"/>
    </source>
</evidence>
<dbReference type="HOGENOM" id="CLU_011106_6_0_1"/>
<name>K3WPD8_GLOUD</name>
<feature type="compositionally biased region" description="Acidic residues" evidence="6">
    <location>
        <begin position="462"/>
        <end position="491"/>
    </location>
</feature>
<dbReference type="Proteomes" id="UP000019132">
    <property type="component" value="Unassembled WGS sequence"/>
</dbReference>
<keyword evidence="3" id="KW-0342">GTP-binding</keyword>
<dbReference type="eggNOG" id="KOG2484">
    <property type="taxonomic scope" value="Eukaryota"/>
</dbReference>
<dbReference type="PANTHER" id="PTHR11089">
    <property type="entry name" value="GTP-BINDING PROTEIN-RELATED"/>
    <property type="match status" value="1"/>
</dbReference>
<protein>
    <recommendedName>
        <fullName evidence="11">CP-type G domain-containing protein</fullName>
    </recommendedName>
</protein>
<dbReference type="GO" id="GO:0005730">
    <property type="term" value="C:nucleolus"/>
    <property type="evidence" value="ECO:0007669"/>
    <property type="project" value="UniProtKB-ARBA"/>
</dbReference>
<dbReference type="OMA" id="FKLDGLW"/>
<evidence type="ECO:0000256" key="3">
    <source>
        <dbReference type="ARBA" id="ARBA00023134"/>
    </source>
</evidence>
<dbReference type="AlphaFoldDB" id="K3WPD8"/>
<keyword evidence="2" id="KW-0547">Nucleotide-binding</keyword>
<feature type="compositionally biased region" description="Basic and acidic residues" evidence="6">
    <location>
        <begin position="27"/>
        <end position="37"/>
    </location>
</feature>
<dbReference type="SUPFAM" id="SSF52540">
    <property type="entry name" value="P-loop containing nucleoside triphosphate hydrolases"/>
    <property type="match status" value="1"/>
</dbReference>
<dbReference type="Gene3D" id="3.40.50.300">
    <property type="entry name" value="P-loop containing nucleotide triphosphate hydrolases"/>
    <property type="match status" value="1"/>
</dbReference>
<evidence type="ECO:0000256" key="6">
    <source>
        <dbReference type="SAM" id="MobiDB-lite"/>
    </source>
</evidence>
<accession>K3WPD8</accession>
<dbReference type="PANTHER" id="PTHR11089:SF30">
    <property type="entry name" value="GUANINE NUCLEOTIDE-BINDING PROTEIN-LIKE 3 HOMOLOG"/>
    <property type="match status" value="1"/>
</dbReference>
<dbReference type="Pfam" id="PF08701">
    <property type="entry name" value="GN3L_Grn1"/>
    <property type="match status" value="1"/>
</dbReference>
<feature type="domain" description="G" evidence="7">
    <location>
        <begin position="241"/>
        <end position="300"/>
    </location>
</feature>
<feature type="region of interest" description="Disordered" evidence="6">
    <location>
        <begin position="453"/>
        <end position="491"/>
    </location>
</feature>
<dbReference type="InterPro" id="IPR014813">
    <property type="entry name" value="Gnl3_N_dom"/>
</dbReference>
<dbReference type="EMBL" id="GL376635">
    <property type="status" value="NOT_ANNOTATED_CDS"/>
    <property type="molecule type" value="Genomic_DNA"/>
</dbReference>
<evidence type="ECO:0000259" key="8">
    <source>
        <dbReference type="Pfam" id="PF08701"/>
    </source>
</evidence>
<keyword evidence="5" id="KW-0175">Coiled coil</keyword>
<feature type="coiled-coil region" evidence="5">
    <location>
        <begin position="54"/>
        <end position="92"/>
    </location>
</feature>
<reference evidence="10" key="2">
    <citation type="submission" date="2010-04" db="EMBL/GenBank/DDBJ databases">
        <authorList>
            <person name="Buell R."/>
            <person name="Hamilton J."/>
            <person name="Hostetler J."/>
        </authorList>
    </citation>
    <scope>NUCLEOTIDE SEQUENCE [LARGE SCALE GENOMIC DNA]</scope>
    <source>
        <strain evidence="10">DAOM:BR144</strain>
    </source>
</reference>
<keyword evidence="4" id="KW-0539">Nucleus</keyword>
<sequence>MVKKKYQSKRLSLHKKHKIARKVREHKRSERKKERLNVHKKKKDPGIPNNWPFKEELLQQVEQARLAELESQRQAREQAKLEKRERKKLAAQARKAMPALTPLSVEMQAKKDLKESVQKSDLVLIVLDARDPQGSRSLSLEDGLIVKGNKKVVLVLNKIDLVAPDVAQKWVTYLRRFHPTIPVRSLNNPVADVKKKNKIVKGQQALYERTQGLQDLRDNGNVQTLRLFLDEASKNAEGPFHVAILGYPNVGKSTLVNSLKKRLVAQVSANPTSTKRALEIQYNDKITLIDCPALDAAYSEESAVILRHSIANIFTEDPVPAVKSLIERGDAANFMQSLQLPGFRNHEEFIARLAVKRNILRKGGDPDILLTARTFLTGLGNGSFSASCLPPAKSKSRFEAPEWFQKLDLSKLENLETLLYTSNPTDFKRALVFKAATVAHAAGDTAEYDLVMGQLPEQDGLTSEDEDDEDEEMDGDEEEEEEEMNDDEDDE</sequence>
<evidence type="ECO:0000256" key="1">
    <source>
        <dbReference type="ARBA" id="ARBA00004123"/>
    </source>
</evidence>
<evidence type="ECO:0000256" key="4">
    <source>
        <dbReference type="ARBA" id="ARBA00023242"/>
    </source>
</evidence>
<dbReference type="EnsemblProtists" id="PYU1_T006830">
    <property type="protein sequence ID" value="PYU1_T006830"/>
    <property type="gene ID" value="PYU1_G006816"/>
</dbReference>
<evidence type="ECO:0000313" key="10">
    <source>
        <dbReference type="Proteomes" id="UP000019132"/>
    </source>
</evidence>
<reference evidence="10" key="1">
    <citation type="journal article" date="2010" name="Genome Biol.">
        <title>Genome sequence of the necrotrophic plant pathogen Pythium ultimum reveals original pathogenicity mechanisms and effector repertoire.</title>
        <authorList>
            <person name="Levesque C.A."/>
            <person name="Brouwer H."/>
            <person name="Cano L."/>
            <person name="Hamilton J.P."/>
            <person name="Holt C."/>
            <person name="Huitema E."/>
            <person name="Raffaele S."/>
            <person name="Robideau G.P."/>
            <person name="Thines M."/>
            <person name="Win J."/>
            <person name="Zerillo M.M."/>
            <person name="Beakes G.W."/>
            <person name="Boore J.L."/>
            <person name="Busam D."/>
            <person name="Dumas B."/>
            <person name="Ferriera S."/>
            <person name="Fuerstenberg S.I."/>
            <person name="Gachon C.M."/>
            <person name="Gaulin E."/>
            <person name="Govers F."/>
            <person name="Grenville-Briggs L."/>
            <person name="Horner N."/>
            <person name="Hostetler J."/>
            <person name="Jiang R.H."/>
            <person name="Johnson J."/>
            <person name="Krajaejun T."/>
            <person name="Lin H."/>
            <person name="Meijer H.J."/>
            <person name="Moore B."/>
            <person name="Morris P."/>
            <person name="Phuntmart V."/>
            <person name="Puiu D."/>
            <person name="Shetty J."/>
            <person name="Stajich J.E."/>
            <person name="Tripathy S."/>
            <person name="Wawra S."/>
            <person name="van West P."/>
            <person name="Whitty B.R."/>
            <person name="Coutinho P.M."/>
            <person name="Henrissat B."/>
            <person name="Martin F."/>
            <person name="Thomas P.D."/>
            <person name="Tyler B.M."/>
            <person name="De Vries R.P."/>
            <person name="Kamoun S."/>
            <person name="Yandell M."/>
            <person name="Tisserat N."/>
            <person name="Buell C.R."/>
        </authorList>
    </citation>
    <scope>NUCLEOTIDE SEQUENCE</scope>
    <source>
        <strain evidence="10">DAOM:BR144</strain>
    </source>
</reference>
<dbReference type="VEuPathDB" id="FungiDB:PYU1_G006816"/>
<evidence type="ECO:0000313" key="9">
    <source>
        <dbReference type="EnsemblProtists" id="PYU1_T006830"/>
    </source>
</evidence>
<keyword evidence="10" id="KW-1185">Reference proteome</keyword>